<gene>
    <name evidence="2" type="ORF">GCM10020367_14650</name>
</gene>
<organism evidence="2 3">
    <name type="scientific">Streptomyces sannanensis</name>
    <dbReference type="NCBI Taxonomy" id="285536"/>
    <lineage>
        <taxon>Bacteria</taxon>
        <taxon>Bacillati</taxon>
        <taxon>Actinomycetota</taxon>
        <taxon>Actinomycetes</taxon>
        <taxon>Kitasatosporales</taxon>
        <taxon>Streptomycetaceae</taxon>
        <taxon>Streptomyces</taxon>
    </lineage>
</organism>
<reference evidence="3" key="1">
    <citation type="journal article" date="2019" name="Int. J. Syst. Evol. Microbiol.">
        <title>The Global Catalogue of Microorganisms (GCM) 10K type strain sequencing project: providing services to taxonomists for standard genome sequencing and annotation.</title>
        <authorList>
            <consortium name="The Broad Institute Genomics Platform"/>
            <consortium name="The Broad Institute Genome Sequencing Center for Infectious Disease"/>
            <person name="Wu L."/>
            <person name="Ma J."/>
        </authorList>
    </citation>
    <scope>NUCLEOTIDE SEQUENCE [LARGE SCALE GENOMIC DNA]</scope>
    <source>
        <strain evidence="3">JCM 9651</strain>
    </source>
</reference>
<dbReference type="EMBL" id="BAAAYL010000001">
    <property type="protein sequence ID" value="GAA3369954.1"/>
    <property type="molecule type" value="Genomic_DNA"/>
</dbReference>
<proteinExistence type="predicted"/>
<evidence type="ECO:0000313" key="3">
    <source>
        <dbReference type="Proteomes" id="UP001499990"/>
    </source>
</evidence>
<evidence type="ECO:0000313" key="2">
    <source>
        <dbReference type="EMBL" id="GAA3369954.1"/>
    </source>
</evidence>
<accession>A0ABP6S7R4</accession>
<keyword evidence="3" id="KW-1185">Reference proteome</keyword>
<name>A0ABP6S7R4_9ACTN</name>
<feature type="region of interest" description="Disordered" evidence="1">
    <location>
        <begin position="35"/>
        <end position="61"/>
    </location>
</feature>
<sequence length="61" mass="6295">MARMSGGVRGGTGDPSLLLDCAPLSPWTRRALGAQRVNAGQGDEASWGSSPTPRGKKSLID</sequence>
<comment type="caution">
    <text evidence="2">The sequence shown here is derived from an EMBL/GenBank/DDBJ whole genome shotgun (WGS) entry which is preliminary data.</text>
</comment>
<protein>
    <submittedName>
        <fullName evidence="2">Uncharacterized protein</fullName>
    </submittedName>
</protein>
<evidence type="ECO:0000256" key="1">
    <source>
        <dbReference type="SAM" id="MobiDB-lite"/>
    </source>
</evidence>
<dbReference type="Proteomes" id="UP001499990">
    <property type="component" value="Unassembled WGS sequence"/>
</dbReference>